<proteinExistence type="predicted"/>
<accession>A0A1M5I9V5</accession>
<organism evidence="2 3">
    <name type="scientific">Desulfacinum infernum DSM 9756</name>
    <dbReference type="NCBI Taxonomy" id="1121391"/>
    <lineage>
        <taxon>Bacteria</taxon>
        <taxon>Pseudomonadati</taxon>
        <taxon>Thermodesulfobacteriota</taxon>
        <taxon>Syntrophobacteria</taxon>
        <taxon>Syntrophobacterales</taxon>
        <taxon>Syntrophobacteraceae</taxon>
        <taxon>Desulfacinum</taxon>
    </lineage>
</organism>
<reference evidence="3" key="1">
    <citation type="submission" date="2016-11" db="EMBL/GenBank/DDBJ databases">
        <authorList>
            <person name="Varghese N."/>
            <person name="Submissions S."/>
        </authorList>
    </citation>
    <scope>NUCLEOTIDE SEQUENCE [LARGE SCALE GENOMIC DNA]</scope>
    <source>
        <strain evidence="3">DSM 9756</strain>
    </source>
</reference>
<feature type="transmembrane region" description="Helical" evidence="1">
    <location>
        <begin position="38"/>
        <end position="58"/>
    </location>
</feature>
<keyword evidence="3" id="KW-1185">Reference proteome</keyword>
<keyword evidence="1" id="KW-0472">Membrane</keyword>
<evidence type="ECO:0000256" key="1">
    <source>
        <dbReference type="SAM" id="Phobius"/>
    </source>
</evidence>
<dbReference type="Proteomes" id="UP000184076">
    <property type="component" value="Unassembled WGS sequence"/>
</dbReference>
<dbReference type="EMBL" id="FQVB01000054">
    <property type="protein sequence ID" value="SHG25178.1"/>
    <property type="molecule type" value="Genomic_DNA"/>
</dbReference>
<gene>
    <name evidence="2" type="ORF">SAMN02745206_03551</name>
</gene>
<protein>
    <submittedName>
        <fullName evidence="2">Uncharacterized protein</fullName>
    </submittedName>
</protein>
<evidence type="ECO:0000313" key="2">
    <source>
        <dbReference type="EMBL" id="SHG25178.1"/>
    </source>
</evidence>
<name>A0A1M5I9V5_9BACT</name>
<evidence type="ECO:0000313" key="3">
    <source>
        <dbReference type="Proteomes" id="UP000184076"/>
    </source>
</evidence>
<dbReference type="STRING" id="1121391.SAMN02745206_03551"/>
<dbReference type="RefSeq" id="WP_073041904.1">
    <property type="nucleotide sequence ID" value="NZ_FQVB01000054.1"/>
</dbReference>
<keyword evidence="1" id="KW-1133">Transmembrane helix</keyword>
<feature type="transmembrane region" description="Helical" evidence="1">
    <location>
        <begin position="70"/>
        <end position="88"/>
    </location>
</feature>
<feature type="transmembrane region" description="Helical" evidence="1">
    <location>
        <begin position="108"/>
        <end position="126"/>
    </location>
</feature>
<dbReference type="OrthoDB" id="5194395at2"/>
<dbReference type="AlphaFoldDB" id="A0A1M5I9V5"/>
<keyword evidence="1" id="KW-0812">Transmembrane</keyword>
<sequence length="129" mass="14489">MPWEYLIVWLLLAAAAVGNGLLRECTYGRRLGELRSHQISSVLAVVFFGLIIAAAGHLRPLASLSQAVRVGIVWVGMTVAFEFGFGHYVAGHSWRSLWADYHIFRGRLWLLVLLWIGAAPALVFWWNRG</sequence>